<dbReference type="Proteomes" id="UP000199119">
    <property type="component" value="Unassembled WGS sequence"/>
</dbReference>
<sequence length="54" mass="6312">MVSRIVWSLVFALLYLRNLPSFGGDRVYTRAATRMDVDLLRYRRAQARKARGQP</sequence>
<proteinExistence type="predicted"/>
<name>A0A1I2GBI0_9BURK</name>
<protein>
    <submittedName>
        <fullName evidence="1">Uncharacterized protein</fullName>
    </submittedName>
</protein>
<dbReference type="AlphaFoldDB" id="A0A1I2GBI0"/>
<reference evidence="2" key="1">
    <citation type="submission" date="2016-10" db="EMBL/GenBank/DDBJ databases">
        <authorList>
            <person name="Varghese N."/>
            <person name="Submissions S."/>
        </authorList>
    </citation>
    <scope>NUCLEOTIDE SEQUENCE [LARGE SCALE GENOMIC DNA]</scope>
    <source>
        <strain evidence="2">DSM 27981</strain>
    </source>
</reference>
<dbReference type="RefSeq" id="WP_175518544.1">
    <property type="nucleotide sequence ID" value="NZ_FONX01000014.1"/>
</dbReference>
<dbReference type="STRING" id="1177982.SAMN04489711_11489"/>
<evidence type="ECO:0000313" key="2">
    <source>
        <dbReference type="Proteomes" id="UP000199119"/>
    </source>
</evidence>
<gene>
    <name evidence="1" type="ORF">SAMN04489711_11489</name>
</gene>
<accession>A0A1I2GBI0</accession>
<evidence type="ECO:0000313" key="1">
    <source>
        <dbReference type="EMBL" id="SFF15114.1"/>
    </source>
</evidence>
<organism evidence="1 2">
    <name type="scientific">Paracidovorax wautersii</name>
    <dbReference type="NCBI Taxonomy" id="1177982"/>
    <lineage>
        <taxon>Bacteria</taxon>
        <taxon>Pseudomonadati</taxon>
        <taxon>Pseudomonadota</taxon>
        <taxon>Betaproteobacteria</taxon>
        <taxon>Burkholderiales</taxon>
        <taxon>Comamonadaceae</taxon>
        <taxon>Paracidovorax</taxon>
    </lineage>
</organism>
<dbReference type="EMBL" id="FONX01000014">
    <property type="protein sequence ID" value="SFF15114.1"/>
    <property type="molecule type" value="Genomic_DNA"/>
</dbReference>
<keyword evidence="2" id="KW-1185">Reference proteome</keyword>